<organism evidence="3 4">
    <name type="scientific">Aureliella helgolandensis</name>
    <dbReference type="NCBI Taxonomy" id="2527968"/>
    <lineage>
        <taxon>Bacteria</taxon>
        <taxon>Pseudomonadati</taxon>
        <taxon>Planctomycetota</taxon>
        <taxon>Planctomycetia</taxon>
        <taxon>Pirellulales</taxon>
        <taxon>Pirellulaceae</taxon>
        <taxon>Aureliella</taxon>
    </lineage>
</organism>
<keyword evidence="4" id="KW-1185">Reference proteome</keyword>
<sequence length="640" mass="69417" precursor="true">MRRYGCLLLTMSICMLVSNVPAWAQSHYRMDGVVTDADTQKPVANTTVQVLITSESEPSQRIRKSSTDDAGRYSIEVPAGHGWAWQLVPPPGYCSVETNATQVFATTDVRPVFTKNYQVRKGSPIEFIVRYPDTLSAVPKTFVSLGQQKGNEYISGYCELNEKGTGTVTMLQLTGKFNVHCGDEKRKLVVPDGMVAEFEEGFDPRNVVSEGKRQDDGTVVVQDSSSRTATLKNCAALVRDGQLIVVINVDAARSDDESPQLHGRVVAANTDPIQGATVTVGFYSEGGSGSRNINIKATTDSNGQFSVDAPKLSADQKVGLIITREGFGGMDTKPTLVTVGANGIAQVDPITLKPGCSVRVRVVGPGGTPLHGAVVEPLNDQASRTRIARTGPDGECLLTDLASGLMRISAQFGTLSTSTKVPLDTGENELVILKLRDTSAPSANQPERKPALAAGTAAPEWTIMKWSDGKDRKLSDFRGKVVVLDFWGVWCGPCIHAIPAMKELHDRYKYGDVVFLGIHTAGTDMTLVKRLLKQQEWETIVGLDAGDEIVTGETVQRYAIQGYPSVVVVNRNGTVAFNSGDFPTDRALFMHEMETLAKSAGLPWPIDKDASEEEVMERMTRLQVVMFSRVIDEALKTKAD</sequence>
<evidence type="ECO:0000256" key="1">
    <source>
        <dbReference type="SAM" id="SignalP"/>
    </source>
</evidence>
<dbReference type="InterPro" id="IPR000866">
    <property type="entry name" value="AhpC/TSA"/>
</dbReference>
<dbReference type="Gene3D" id="2.60.40.1120">
    <property type="entry name" value="Carboxypeptidase-like, regulatory domain"/>
    <property type="match status" value="2"/>
</dbReference>
<evidence type="ECO:0000313" key="4">
    <source>
        <dbReference type="Proteomes" id="UP000318017"/>
    </source>
</evidence>
<evidence type="ECO:0000259" key="2">
    <source>
        <dbReference type="PROSITE" id="PS51352"/>
    </source>
</evidence>
<dbReference type="GO" id="GO:0016209">
    <property type="term" value="F:antioxidant activity"/>
    <property type="evidence" value="ECO:0007669"/>
    <property type="project" value="InterPro"/>
</dbReference>
<evidence type="ECO:0000313" key="3">
    <source>
        <dbReference type="EMBL" id="QDV25932.1"/>
    </source>
</evidence>
<dbReference type="SUPFAM" id="SSF52833">
    <property type="entry name" value="Thioredoxin-like"/>
    <property type="match status" value="1"/>
</dbReference>
<feature type="domain" description="Thioredoxin" evidence="2">
    <location>
        <begin position="452"/>
        <end position="602"/>
    </location>
</feature>
<dbReference type="AlphaFoldDB" id="A0A518GBE4"/>
<dbReference type="PROSITE" id="PS51352">
    <property type="entry name" value="THIOREDOXIN_2"/>
    <property type="match status" value="1"/>
</dbReference>
<dbReference type="Proteomes" id="UP000318017">
    <property type="component" value="Chromosome"/>
</dbReference>
<dbReference type="Gene3D" id="3.40.30.10">
    <property type="entry name" value="Glutaredoxin"/>
    <property type="match status" value="1"/>
</dbReference>
<dbReference type="InterPro" id="IPR008969">
    <property type="entry name" value="CarboxyPept-like_regulatory"/>
</dbReference>
<proteinExistence type="predicted"/>
<dbReference type="GO" id="GO:0016491">
    <property type="term" value="F:oxidoreductase activity"/>
    <property type="evidence" value="ECO:0007669"/>
    <property type="project" value="InterPro"/>
</dbReference>
<accession>A0A518GBE4</accession>
<dbReference type="InterPro" id="IPR050553">
    <property type="entry name" value="Thioredoxin_ResA/DsbE_sf"/>
</dbReference>
<gene>
    <name evidence="3" type="primary">resA_6</name>
    <name evidence="3" type="ORF">Q31a_43000</name>
</gene>
<feature type="signal peptide" evidence="1">
    <location>
        <begin position="1"/>
        <end position="24"/>
    </location>
</feature>
<protein>
    <submittedName>
        <fullName evidence="3">Thiol-disulfide oxidoreductase ResA</fullName>
    </submittedName>
</protein>
<dbReference type="OrthoDB" id="9770467at2"/>
<dbReference type="CDD" id="cd02966">
    <property type="entry name" value="TlpA_like_family"/>
    <property type="match status" value="1"/>
</dbReference>
<feature type="chain" id="PRO_5021804446" evidence="1">
    <location>
        <begin position="25"/>
        <end position="640"/>
    </location>
</feature>
<dbReference type="PANTHER" id="PTHR42852:SF17">
    <property type="entry name" value="THIOREDOXIN-LIKE PROTEIN HI_1115"/>
    <property type="match status" value="1"/>
</dbReference>
<dbReference type="EMBL" id="CP036298">
    <property type="protein sequence ID" value="QDV25932.1"/>
    <property type="molecule type" value="Genomic_DNA"/>
</dbReference>
<dbReference type="RefSeq" id="WP_145081683.1">
    <property type="nucleotide sequence ID" value="NZ_CP036298.1"/>
</dbReference>
<dbReference type="Pfam" id="PF00578">
    <property type="entry name" value="AhpC-TSA"/>
    <property type="match status" value="1"/>
</dbReference>
<dbReference type="InterPro" id="IPR013766">
    <property type="entry name" value="Thioredoxin_domain"/>
</dbReference>
<name>A0A518GBE4_9BACT</name>
<dbReference type="KEGG" id="ahel:Q31a_43000"/>
<dbReference type="SUPFAM" id="SSF49464">
    <property type="entry name" value="Carboxypeptidase regulatory domain-like"/>
    <property type="match status" value="1"/>
</dbReference>
<dbReference type="InterPro" id="IPR036249">
    <property type="entry name" value="Thioredoxin-like_sf"/>
</dbReference>
<keyword evidence="1" id="KW-0732">Signal</keyword>
<dbReference type="PANTHER" id="PTHR42852">
    <property type="entry name" value="THIOL:DISULFIDE INTERCHANGE PROTEIN DSBE"/>
    <property type="match status" value="1"/>
</dbReference>
<reference evidence="3 4" key="1">
    <citation type="submission" date="2019-02" db="EMBL/GenBank/DDBJ databases">
        <title>Deep-cultivation of Planctomycetes and their phenomic and genomic characterization uncovers novel biology.</title>
        <authorList>
            <person name="Wiegand S."/>
            <person name="Jogler M."/>
            <person name="Boedeker C."/>
            <person name="Pinto D."/>
            <person name="Vollmers J."/>
            <person name="Rivas-Marin E."/>
            <person name="Kohn T."/>
            <person name="Peeters S.H."/>
            <person name="Heuer A."/>
            <person name="Rast P."/>
            <person name="Oberbeckmann S."/>
            <person name="Bunk B."/>
            <person name="Jeske O."/>
            <person name="Meyerdierks A."/>
            <person name="Storesund J.E."/>
            <person name="Kallscheuer N."/>
            <person name="Luecker S."/>
            <person name="Lage O.M."/>
            <person name="Pohl T."/>
            <person name="Merkel B.J."/>
            <person name="Hornburger P."/>
            <person name="Mueller R.-W."/>
            <person name="Bruemmer F."/>
            <person name="Labrenz M."/>
            <person name="Spormann A.M."/>
            <person name="Op den Camp H."/>
            <person name="Overmann J."/>
            <person name="Amann R."/>
            <person name="Jetten M.S.M."/>
            <person name="Mascher T."/>
            <person name="Medema M.H."/>
            <person name="Devos D.P."/>
            <person name="Kaster A.-K."/>
            <person name="Ovreas L."/>
            <person name="Rohde M."/>
            <person name="Galperin M.Y."/>
            <person name="Jogler C."/>
        </authorList>
    </citation>
    <scope>NUCLEOTIDE SEQUENCE [LARGE SCALE GENOMIC DNA]</scope>
    <source>
        <strain evidence="3 4">Q31a</strain>
    </source>
</reference>